<reference evidence="2 3" key="1">
    <citation type="journal article" date="2019" name="Commun. Biol.">
        <title>The bagworm genome reveals a unique fibroin gene that provides high tensile strength.</title>
        <authorList>
            <person name="Kono N."/>
            <person name="Nakamura H."/>
            <person name="Ohtoshi R."/>
            <person name="Tomita M."/>
            <person name="Numata K."/>
            <person name="Arakawa K."/>
        </authorList>
    </citation>
    <scope>NUCLEOTIDE SEQUENCE [LARGE SCALE GENOMIC DNA]</scope>
</reference>
<evidence type="ECO:0000313" key="2">
    <source>
        <dbReference type="EMBL" id="GBP68051.1"/>
    </source>
</evidence>
<accession>A0A4C1XVT4</accession>
<evidence type="ECO:0000256" key="1">
    <source>
        <dbReference type="SAM" id="MobiDB-lite"/>
    </source>
</evidence>
<feature type="region of interest" description="Disordered" evidence="1">
    <location>
        <begin position="1"/>
        <end position="21"/>
    </location>
</feature>
<proteinExistence type="predicted"/>
<dbReference type="AlphaFoldDB" id="A0A4C1XVT4"/>
<keyword evidence="3" id="KW-1185">Reference proteome</keyword>
<dbReference type="Proteomes" id="UP000299102">
    <property type="component" value="Unassembled WGS sequence"/>
</dbReference>
<name>A0A4C1XVT4_EUMVA</name>
<gene>
    <name evidence="2" type="ORF">EVAR_104011_1</name>
</gene>
<comment type="caution">
    <text evidence="2">The sequence shown here is derived from an EMBL/GenBank/DDBJ whole genome shotgun (WGS) entry which is preliminary data.</text>
</comment>
<dbReference type="EMBL" id="BGZK01000999">
    <property type="protein sequence ID" value="GBP68051.1"/>
    <property type="molecule type" value="Genomic_DNA"/>
</dbReference>
<sequence>MFLQSIGIDRSSPGTPSSRGKRQRIMIAFRCRTPKTRSRQRAWTSGNNDTPRYKIQQGTGEITKCFFHRVDEVYKVLSRIQMTPLLAQTLTGHGGFAQYLNRFKLKNSPYCACAPDKVQDVLHVFE</sequence>
<evidence type="ECO:0000313" key="3">
    <source>
        <dbReference type="Proteomes" id="UP000299102"/>
    </source>
</evidence>
<dbReference type="OrthoDB" id="411823at2759"/>
<protein>
    <submittedName>
        <fullName evidence="2">Uncharacterized protein</fullName>
    </submittedName>
</protein>
<organism evidence="2 3">
    <name type="scientific">Eumeta variegata</name>
    <name type="common">Bagworm moth</name>
    <name type="synonym">Eumeta japonica</name>
    <dbReference type="NCBI Taxonomy" id="151549"/>
    <lineage>
        <taxon>Eukaryota</taxon>
        <taxon>Metazoa</taxon>
        <taxon>Ecdysozoa</taxon>
        <taxon>Arthropoda</taxon>
        <taxon>Hexapoda</taxon>
        <taxon>Insecta</taxon>
        <taxon>Pterygota</taxon>
        <taxon>Neoptera</taxon>
        <taxon>Endopterygota</taxon>
        <taxon>Lepidoptera</taxon>
        <taxon>Glossata</taxon>
        <taxon>Ditrysia</taxon>
        <taxon>Tineoidea</taxon>
        <taxon>Psychidae</taxon>
        <taxon>Oiketicinae</taxon>
        <taxon>Eumeta</taxon>
    </lineage>
</organism>